<proteinExistence type="inferred from homology"/>
<name>A0A917TFI0_9ACTN</name>
<dbReference type="InterPro" id="IPR057326">
    <property type="entry name" value="KR_dom"/>
</dbReference>
<dbReference type="Pfam" id="PF13561">
    <property type="entry name" value="adh_short_C2"/>
    <property type="match status" value="1"/>
</dbReference>
<feature type="domain" description="Ketoreductase" evidence="3">
    <location>
        <begin position="15"/>
        <end position="201"/>
    </location>
</feature>
<dbReference type="FunFam" id="3.40.50.720:FF:000084">
    <property type="entry name" value="Short-chain dehydrogenase reductase"/>
    <property type="match status" value="1"/>
</dbReference>
<comment type="caution">
    <text evidence="4">The sequence shown here is derived from an EMBL/GenBank/DDBJ whole genome shotgun (WGS) entry which is preliminary data.</text>
</comment>
<dbReference type="PANTHER" id="PTHR42760:SF133">
    <property type="entry name" value="3-OXOACYL-[ACYL-CARRIER-PROTEIN] REDUCTASE"/>
    <property type="match status" value="1"/>
</dbReference>
<protein>
    <submittedName>
        <fullName evidence="4">Short-chain dehydrogenase</fullName>
    </submittedName>
</protein>
<keyword evidence="2" id="KW-0560">Oxidoreductase</keyword>
<sequence>MTTPFAGTPFDLTGKVALVTGGSRGLGAQIGLGLARAGADVVVASRDLDSCRRQAELITAETGRAALPHAVHVGRWDELPGLVDAAYARFGRVDVLVNNAGMAPLYDTLESVSEELFDKVLAVNLKGPFRLSALVGTRMAAGDGGSIVNISSGVGVRPRAGVLPYAAAKAGLNNLTAGLAHTFGPKVRCNAVVCGTFLTDVSRHWDAEAFAARAATFALGRGGHPEEIVGTVLYLASAASSFTTGALVTVDGGQP</sequence>
<dbReference type="SMART" id="SM00822">
    <property type="entry name" value="PKS_KR"/>
    <property type="match status" value="1"/>
</dbReference>
<organism evidence="4 5">
    <name type="scientific">Dactylosporangium sucinum</name>
    <dbReference type="NCBI Taxonomy" id="1424081"/>
    <lineage>
        <taxon>Bacteria</taxon>
        <taxon>Bacillati</taxon>
        <taxon>Actinomycetota</taxon>
        <taxon>Actinomycetes</taxon>
        <taxon>Micromonosporales</taxon>
        <taxon>Micromonosporaceae</taxon>
        <taxon>Dactylosporangium</taxon>
    </lineage>
</organism>
<dbReference type="InterPro" id="IPR036291">
    <property type="entry name" value="NAD(P)-bd_dom_sf"/>
</dbReference>
<keyword evidence="5" id="KW-1185">Reference proteome</keyword>
<evidence type="ECO:0000313" key="4">
    <source>
        <dbReference type="EMBL" id="GGM20852.1"/>
    </source>
</evidence>
<reference evidence="4" key="2">
    <citation type="submission" date="2020-09" db="EMBL/GenBank/DDBJ databases">
        <authorList>
            <person name="Sun Q."/>
            <person name="Ohkuma M."/>
        </authorList>
    </citation>
    <scope>NUCLEOTIDE SEQUENCE</scope>
    <source>
        <strain evidence="4">JCM 19831</strain>
    </source>
</reference>
<gene>
    <name evidence="4" type="ORF">GCM10007977_022470</name>
</gene>
<dbReference type="Proteomes" id="UP000642070">
    <property type="component" value="Unassembled WGS sequence"/>
</dbReference>
<evidence type="ECO:0000259" key="3">
    <source>
        <dbReference type="SMART" id="SM00822"/>
    </source>
</evidence>
<accession>A0A917TFI0</accession>
<dbReference type="SUPFAM" id="SSF51735">
    <property type="entry name" value="NAD(P)-binding Rossmann-fold domains"/>
    <property type="match status" value="1"/>
</dbReference>
<dbReference type="PRINTS" id="PR00080">
    <property type="entry name" value="SDRFAMILY"/>
</dbReference>
<dbReference type="InterPro" id="IPR020904">
    <property type="entry name" value="Sc_DH/Rdtase_CS"/>
</dbReference>
<evidence type="ECO:0000256" key="2">
    <source>
        <dbReference type="ARBA" id="ARBA00023002"/>
    </source>
</evidence>
<evidence type="ECO:0000313" key="5">
    <source>
        <dbReference type="Proteomes" id="UP000642070"/>
    </source>
</evidence>
<dbReference type="PRINTS" id="PR00081">
    <property type="entry name" value="GDHRDH"/>
</dbReference>
<dbReference type="PANTHER" id="PTHR42760">
    <property type="entry name" value="SHORT-CHAIN DEHYDROGENASES/REDUCTASES FAMILY MEMBER"/>
    <property type="match status" value="1"/>
</dbReference>
<dbReference type="AlphaFoldDB" id="A0A917TFI0"/>
<comment type="similarity">
    <text evidence="1">Belongs to the short-chain dehydrogenases/reductases (SDR) family.</text>
</comment>
<dbReference type="GO" id="GO:0006633">
    <property type="term" value="P:fatty acid biosynthetic process"/>
    <property type="evidence" value="ECO:0007669"/>
    <property type="project" value="TreeGrafter"/>
</dbReference>
<dbReference type="PROSITE" id="PS00061">
    <property type="entry name" value="ADH_SHORT"/>
    <property type="match status" value="1"/>
</dbReference>
<evidence type="ECO:0000256" key="1">
    <source>
        <dbReference type="ARBA" id="ARBA00006484"/>
    </source>
</evidence>
<dbReference type="GO" id="GO:0016616">
    <property type="term" value="F:oxidoreductase activity, acting on the CH-OH group of donors, NAD or NADP as acceptor"/>
    <property type="evidence" value="ECO:0007669"/>
    <property type="project" value="UniProtKB-ARBA"/>
</dbReference>
<dbReference type="GO" id="GO:0048038">
    <property type="term" value="F:quinone binding"/>
    <property type="evidence" value="ECO:0007669"/>
    <property type="project" value="TreeGrafter"/>
</dbReference>
<reference evidence="4" key="1">
    <citation type="journal article" date="2014" name="Int. J. Syst. Evol. Microbiol.">
        <title>Complete genome sequence of Corynebacterium casei LMG S-19264T (=DSM 44701T), isolated from a smear-ripened cheese.</title>
        <authorList>
            <consortium name="US DOE Joint Genome Institute (JGI-PGF)"/>
            <person name="Walter F."/>
            <person name="Albersmeier A."/>
            <person name="Kalinowski J."/>
            <person name="Ruckert C."/>
        </authorList>
    </citation>
    <scope>NUCLEOTIDE SEQUENCE</scope>
    <source>
        <strain evidence="4">JCM 19831</strain>
    </source>
</reference>
<dbReference type="EMBL" id="BMPI01000009">
    <property type="protein sequence ID" value="GGM20852.1"/>
    <property type="molecule type" value="Genomic_DNA"/>
</dbReference>
<dbReference type="InterPro" id="IPR002347">
    <property type="entry name" value="SDR_fam"/>
</dbReference>
<dbReference type="RefSeq" id="WP_190249709.1">
    <property type="nucleotide sequence ID" value="NZ_BMPI01000009.1"/>
</dbReference>
<dbReference type="CDD" id="cd05233">
    <property type="entry name" value="SDR_c"/>
    <property type="match status" value="1"/>
</dbReference>
<dbReference type="Gene3D" id="3.40.50.720">
    <property type="entry name" value="NAD(P)-binding Rossmann-like Domain"/>
    <property type="match status" value="1"/>
</dbReference>